<evidence type="ECO:0000313" key="2">
    <source>
        <dbReference type="Proteomes" id="UP000198427"/>
    </source>
</evidence>
<protein>
    <submittedName>
        <fullName evidence="1">Internalin A</fullName>
    </submittedName>
</protein>
<dbReference type="Gene3D" id="3.80.10.10">
    <property type="entry name" value="Ribonuclease Inhibitor"/>
    <property type="match status" value="1"/>
</dbReference>
<evidence type="ECO:0000313" key="1">
    <source>
        <dbReference type="EMBL" id="SNS18447.1"/>
    </source>
</evidence>
<dbReference type="SUPFAM" id="SSF52058">
    <property type="entry name" value="L domain-like"/>
    <property type="match status" value="1"/>
</dbReference>
<proteinExistence type="predicted"/>
<dbReference type="InterPro" id="IPR032675">
    <property type="entry name" value="LRR_dom_sf"/>
</dbReference>
<sequence>MSLDKTIRENLEGNYLTIHVENFEEGVEYAAKIKIQQILLIGTLTNENVIDFNAFNKLSKSLRIISFIQDIGNVINLESIYNLKELREITFQDKQKFELDISRFPKLEHFGGEYWKGLINIGKAYTLTSMVIRKYPYPDLENVSNLRNLEILHIYSSQIQSLNGVERLSIRELCLARNNKLEDIHQINEVSSLESLQIEGCKRLENFSVLKGNTHIKDLFIDKLDSIDFVESMPHLKKINFWNCKDGNMAPLLKSQSLEVVNFYPNKKHYTHTLKEIEEIRQNRNGSSRNWSDKYIK</sequence>
<keyword evidence="2" id="KW-1185">Reference proteome</keyword>
<dbReference type="OrthoDB" id="9157385at2"/>
<name>A0A2N9Y9M7_9BACT</name>
<dbReference type="Proteomes" id="UP000198427">
    <property type="component" value="Unassembled WGS sequence"/>
</dbReference>
<dbReference type="EMBL" id="FZNZ01000063">
    <property type="protein sequence ID" value="SNS18447.1"/>
    <property type="molecule type" value="Genomic_DNA"/>
</dbReference>
<dbReference type="AlphaFoldDB" id="A0A2N9Y9M7"/>
<dbReference type="KEGG" id="pje:CRM71_11535"/>
<accession>A0A2N9Y9M7</accession>
<gene>
    <name evidence="1" type="ORF">SAMN06265364_1632</name>
</gene>
<comment type="caution">
    <text evidence="1">The sequence shown here is derived from an EMBL/GenBank/DDBJ whole genome shotgun (WGS) entry which is preliminary data.</text>
</comment>
<organism evidence="1 2">
    <name type="scientific">Prevotella jejuni</name>
    <dbReference type="NCBI Taxonomy" id="1177574"/>
    <lineage>
        <taxon>Bacteria</taxon>
        <taxon>Pseudomonadati</taxon>
        <taxon>Bacteroidota</taxon>
        <taxon>Bacteroidia</taxon>
        <taxon>Bacteroidales</taxon>
        <taxon>Prevotellaceae</taxon>
        <taxon>Prevotella</taxon>
    </lineage>
</organism>
<reference evidence="1 2" key="1">
    <citation type="submission" date="2017-06" db="EMBL/GenBank/DDBJ databases">
        <authorList>
            <person name="Varghese N."/>
            <person name="Submissions S."/>
        </authorList>
    </citation>
    <scope>NUCLEOTIDE SEQUENCE [LARGE SCALE GENOMIC DNA]</scope>
    <source>
        <strain evidence="1 2">DSM 26989</strain>
    </source>
</reference>